<evidence type="ECO:0000313" key="1">
    <source>
        <dbReference type="EMBL" id="SDM43700.1"/>
    </source>
</evidence>
<dbReference type="PROSITE" id="PS51318">
    <property type="entry name" value="TAT"/>
    <property type="match status" value="1"/>
</dbReference>
<dbReference type="STRING" id="660521.SAMN04487949_1655"/>
<dbReference type="InterPro" id="IPR006311">
    <property type="entry name" value="TAT_signal"/>
</dbReference>
<dbReference type="PROSITE" id="PS51257">
    <property type="entry name" value="PROKAR_LIPOPROTEIN"/>
    <property type="match status" value="1"/>
</dbReference>
<organism evidence="1 2">
    <name type="scientific">Halogranum gelatinilyticum</name>
    <dbReference type="NCBI Taxonomy" id="660521"/>
    <lineage>
        <taxon>Archaea</taxon>
        <taxon>Methanobacteriati</taxon>
        <taxon>Methanobacteriota</taxon>
        <taxon>Stenosarchaea group</taxon>
        <taxon>Halobacteria</taxon>
        <taxon>Halobacteriales</taxon>
        <taxon>Haloferacaceae</taxon>
    </lineage>
</organism>
<reference evidence="2" key="1">
    <citation type="submission" date="2016-10" db="EMBL/GenBank/DDBJ databases">
        <authorList>
            <person name="Varghese N."/>
            <person name="Submissions S."/>
        </authorList>
    </citation>
    <scope>NUCLEOTIDE SEQUENCE [LARGE SCALE GENOMIC DNA]</scope>
    <source>
        <strain evidence="2">CGMCC 1.10119</strain>
    </source>
</reference>
<accession>A0A1G9T7U6</accession>
<dbReference type="AlphaFoldDB" id="A0A1G9T7U6"/>
<name>A0A1G9T7U6_9EURY</name>
<dbReference type="RefSeq" id="WP_089696345.1">
    <property type="nucleotide sequence ID" value="NZ_FNHL01000002.1"/>
</dbReference>
<keyword evidence="2" id="KW-1185">Reference proteome</keyword>
<sequence>MALHSRRDVLGLGSVAAATALAGCTDWQFARRPDLTLDLINRYPNPVEFHVELLRADGNERSEARVLNEWYELPGRDEESGRVSDENAVPSRPYLVRVAARDTSGRHIDQAHYHFLPDCTGGDHPPERLLIALSANENVEGAAYFVEFTQSYCSTDAVIL</sequence>
<gene>
    <name evidence="1" type="ORF">SAMN04487949_1655</name>
</gene>
<dbReference type="Proteomes" id="UP000199451">
    <property type="component" value="Unassembled WGS sequence"/>
</dbReference>
<dbReference type="EMBL" id="FNHL01000002">
    <property type="protein sequence ID" value="SDM43700.1"/>
    <property type="molecule type" value="Genomic_DNA"/>
</dbReference>
<evidence type="ECO:0000313" key="2">
    <source>
        <dbReference type="Proteomes" id="UP000199451"/>
    </source>
</evidence>
<protein>
    <submittedName>
        <fullName evidence="1">Uncharacterized protein</fullName>
    </submittedName>
</protein>
<proteinExistence type="predicted"/>
<dbReference type="OrthoDB" id="317655at2157"/>